<organism evidence="1 2">
    <name type="scientific">Metallosphaera hakonensis JCM 8857 = DSM 7519</name>
    <dbReference type="NCBI Taxonomy" id="1293036"/>
    <lineage>
        <taxon>Archaea</taxon>
        <taxon>Thermoproteota</taxon>
        <taxon>Thermoprotei</taxon>
        <taxon>Sulfolobales</taxon>
        <taxon>Sulfolobaceae</taxon>
        <taxon>Metallosphaera</taxon>
    </lineage>
</organism>
<dbReference type="Proteomes" id="UP000247586">
    <property type="component" value="Chromosome"/>
</dbReference>
<evidence type="ECO:0000313" key="1">
    <source>
        <dbReference type="EMBL" id="AWR99169.1"/>
    </source>
</evidence>
<dbReference type="EMBL" id="CP029287">
    <property type="protein sequence ID" value="AWR99169.1"/>
    <property type="molecule type" value="Genomic_DNA"/>
</dbReference>
<gene>
    <name evidence="1" type="ORF">DFR87_05040</name>
</gene>
<dbReference type="OrthoDB" id="33325at2157"/>
<sequence length="172" mass="20222">MCYYRITKVLRPIKGSSKILMLKEEIFEKIMTDPIFSVIINDRWEQLKISKSYYYSLVKELRRLKVLEENALAFKAILAYRYDANCIKLINDKLAFLSEHKIGVAMKLQQEPNCLSCKLMTECVYGLKLLRGELRIRNSDENLTDPHARWLQSMSSILDRIKNNETRAEIII</sequence>
<proteinExistence type="predicted"/>
<protein>
    <submittedName>
        <fullName evidence="1">Uncharacterized protein</fullName>
    </submittedName>
</protein>
<keyword evidence="2" id="KW-1185">Reference proteome</keyword>
<dbReference type="GeneID" id="36834684"/>
<dbReference type="RefSeq" id="WP_054837508.1">
    <property type="nucleotide sequence ID" value="NZ_CP029287.2"/>
</dbReference>
<evidence type="ECO:0000313" key="2">
    <source>
        <dbReference type="Proteomes" id="UP000247586"/>
    </source>
</evidence>
<dbReference type="KEGG" id="mhk:DFR87_05040"/>
<reference evidence="1" key="1">
    <citation type="submission" date="2018-05" db="EMBL/GenBank/DDBJ databases">
        <title>Complete Genome Sequences of Extremely Thermoacidophilic, Metal-Mobilizing Type-Strain Members of the Archaeal Family Sulfolobaceae: Acidianus brierleyi DSM-1651T, Acidianus sulfidivorans DSM-18786T, Metallosphaera hakonensis DSM-7519T, and Metallosphaera prunae DSM-10039T.</title>
        <authorList>
            <person name="Counts J.A."/>
            <person name="Kelly R.M."/>
        </authorList>
    </citation>
    <scope>NUCLEOTIDE SEQUENCE [LARGE SCALE GENOMIC DNA]</scope>
    <source>
        <strain evidence="1">HO1-1</strain>
    </source>
</reference>
<name>A0A2U9ISZ0_9CREN</name>
<dbReference type="AlphaFoldDB" id="A0A2U9ISZ0"/>
<accession>A0A2U9ISZ0</accession>